<dbReference type="SUPFAM" id="SSF52540">
    <property type="entry name" value="P-loop containing nucleoside triphosphate hydrolases"/>
    <property type="match status" value="1"/>
</dbReference>
<feature type="domain" description="Helicase ATP-binding" evidence="6">
    <location>
        <begin position="28"/>
        <end position="203"/>
    </location>
</feature>
<dbReference type="GO" id="GO:0003724">
    <property type="term" value="F:RNA helicase activity"/>
    <property type="evidence" value="ECO:0007669"/>
    <property type="project" value="TreeGrafter"/>
</dbReference>
<feature type="domain" description="Helicase C-terminal" evidence="7">
    <location>
        <begin position="298"/>
        <end position="462"/>
    </location>
</feature>
<dbReference type="InterPro" id="IPR027417">
    <property type="entry name" value="P-loop_NTPase"/>
</dbReference>
<evidence type="ECO:0000313" key="8">
    <source>
        <dbReference type="EMBL" id="EIJ87213.1"/>
    </source>
</evidence>
<dbReference type="SMART" id="SM00490">
    <property type="entry name" value="HELICc"/>
    <property type="match status" value="1"/>
</dbReference>
<dbReference type="PANTHER" id="PTHR47959">
    <property type="entry name" value="ATP-DEPENDENT RNA HELICASE RHLE-RELATED"/>
    <property type="match status" value="1"/>
</dbReference>
<dbReference type="STRING" id="935791.I3EDB6"/>
<dbReference type="Pfam" id="PF00271">
    <property type="entry name" value="Helicase_C"/>
    <property type="match status" value="1"/>
</dbReference>
<evidence type="ECO:0000259" key="6">
    <source>
        <dbReference type="PROSITE" id="PS51192"/>
    </source>
</evidence>
<dbReference type="Proteomes" id="UP000002872">
    <property type="component" value="Unassembled WGS sequence"/>
</dbReference>
<protein>
    <submittedName>
        <fullName evidence="8">Initiation factor protein 1</fullName>
    </submittedName>
</protein>
<dbReference type="Pfam" id="PF00270">
    <property type="entry name" value="DEAD"/>
    <property type="match status" value="1"/>
</dbReference>
<keyword evidence="1" id="KW-0547">Nucleotide-binding</keyword>
<dbReference type="PROSITE" id="PS51194">
    <property type="entry name" value="HELICASE_CTER"/>
    <property type="match status" value="1"/>
</dbReference>
<dbReference type="GO" id="GO:0005524">
    <property type="term" value="F:ATP binding"/>
    <property type="evidence" value="ECO:0007669"/>
    <property type="project" value="UniProtKB-KW"/>
</dbReference>
<keyword evidence="2" id="KW-0378">Hydrolase</keyword>
<dbReference type="InterPro" id="IPR011545">
    <property type="entry name" value="DEAD/DEAH_box_helicase_dom"/>
</dbReference>
<evidence type="ECO:0000256" key="2">
    <source>
        <dbReference type="ARBA" id="ARBA00022801"/>
    </source>
</evidence>
<dbReference type="Gene3D" id="3.40.50.300">
    <property type="entry name" value="P-loop containing nucleotide triphosphate hydrolases"/>
    <property type="match status" value="2"/>
</dbReference>
<evidence type="ECO:0000313" key="9">
    <source>
        <dbReference type="Proteomes" id="UP000002872"/>
    </source>
</evidence>
<accession>I3EDB6</accession>
<gene>
    <name evidence="8" type="ORF">NEQG_02548</name>
</gene>
<dbReference type="SMART" id="SM00487">
    <property type="entry name" value="DEXDc"/>
    <property type="match status" value="1"/>
</dbReference>
<name>I3EDB6_NEMP3</name>
<keyword evidence="8" id="KW-0396">Initiation factor</keyword>
<dbReference type="GO" id="GO:0005829">
    <property type="term" value="C:cytosol"/>
    <property type="evidence" value="ECO:0007669"/>
    <property type="project" value="TreeGrafter"/>
</dbReference>
<dbReference type="InterPro" id="IPR014001">
    <property type="entry name" value="Helicase_ATP-bd"/>
</dbReference>
<sequence length="485" mass="54574">MVFSVQEEINDILKRIGFKEKTPIQKKLLPFTEKKDIIGLSETGTGKTACFVIPLIESLAEDPYGVHSLILTPTRELAVQTKEKVDTMGSYFGITCEIIHGGMDVHKQAARLQKKPHIVIATPGRLAAMFCSEDNVSVFKRIKKIALDEADLLLNSDQSPAIYTILSELLKRTPKAQLLLFSATDIVPKIAIKVHEQGRQYQKDSESAFAADEQLCSEKEGRQEKENNVNTEGAVVLEKDSQKDACVNGEKKEKEAHPGVSMSEDEIVEKTICPELWKLILARDIRTVDTRQSPIPKTITQEYALVHRQSKDAHLATLLLEEYKDSKVIVFMNRADNCAILSEVLQELGINAVGLSRCTDNKTRHTSFFRFRSGLARVLLTTDVLSRGLDVKDVGCVINYDLPNYYTDYIHRIGRTGRIQQKGRALSFVTAADMAILRNIQAKASTEIAEKELRPFTTARLMNKITTHREFIMSRIEKTILKSKR</sequence>
<dbReference type="OMA" id="NECTDRS"/>
<dbReference type="GO" id="GO:0003743">
    <property type="term" value="F:translation initiation factor activity"/>
    <property type="evidence" value="ECO:0007669"/>
    <property type="project" value="UniProtKB-KW"/>
</dbReference>
<keyword evidence="9" id="KW-1185">Reference proteome</keyword>
<reference evidence="8" key="1">
    <citation type="submission" date="2011-01" db="EMBL/GenBank/DDBJ databases">
        <title>The Genome Sequence of Nematocida parisii strain ERTm3.</title>
        <authorList>
            <consortium name="The Broad Institute Genome Sequencing Platform"/>
            <consortium name="The Broad Institute Genome Sequencing Center for Infectious Disease"/>
            <person name="Cuomo C."/>
            <person name="Troemel E."/>
            <person name="Young S.K."/>
            <person name="Zeng Q."/>
            <person name="Gargeya S."/>
            <person name="Fitzgerald M."/>
            <person name="Haas B."/>
            <person name="Abouelleil A."/>
            <person name="Alvarado L."/>
            <person name="Arachchi H.M."/>
            <person name="Berlin A."/>
            <person name="Chapman S.B."/>
            <person name="Gearin G."/>
            <person name="Goldberg J."/>
            <person name="Griggs A."/>
            <person name="Gujja S."/>
            <person name="Hansen M."/>
            <person name="Heiman D."/>
            <person name="Howarth C."/>
            <person name="Larimer J."/>
            <person name="Lui A."/>
            <person name="MacDonald P.J.P."/>
            <person name="McCowen C."/>
            <person name="Montmayeur A."/>
            <person name="Murphy C."/>
            <person name="Neiman D."/>
            <person name="Pearson M."/>
            <person name="Priest M."/>
            <person name="Roberts A."/>
            <person name="Saif S."/>
            <person name="Shea T."/>
            <person name="Sisk P."/>
            <person name="Stolte C."/>
            <person name="Sykes S."/>
            <person name="Wortman J."/>
            <person name="Nusbaum C."/>
            <person name="Birren B."/>
        </authorList>
    </citation>
    <scope>NUCLEOTIDE SEQUENCE</scope>
    <source>
        <strain evidence="8">ERTm3</strain>
    </source>
</reference>
<dbReference type="GO" id="GO:0003723">
    <property type="term" value="F:RNA binding"/>
    <property type="evidence" value="ECO:0007669"/>
    <property type="project" value="UniProtKB-KW"/>
</dbReference>
<dbReference type="GO" id="GO:0016787">
    <property type="term" value="F:hydrolase activity"/>
    <property type="evidence" value="ECO:0007669"/>
    <property type="project" value="UniProtKB-KW"/>
</dbReference>
<proteinExistence type="predicted"/>
<organism evidence="8 9">
    <name type="scientific">Nematocida parisii (strain ERTm3)</name>
    <name type="common">Nematode killer fungus</name>
    <dbReference type="NCBI Taxonomy" id="935791"/>
    <lineage>
        <taxon>Eukaryota</taxon>
        <taxon>Fungi</taxon>
        <taxon>Fungi incertae sedis</taxon>
        <taxon>Microsporidia</taxon>
        <taxon>Nematocida</taxon>
    </lineage>
</organism>
<evidence type="ECO:0000259" key="7">
    <source>
        <dbReference type="PROSITE" id="PS51194"/>
    </source>
</evidence>
<keyword evidence="5" id="KW-0694">RNA-binding</keyword>
<evidence type="ECO:0000256" key="4">
    <source>
        <dbReference type="ARBA" id="ARBA00022840"/>
    </source>
</evidence>
<dbReference type="PROSITE" id="PS51192">
    <property type="entry name" value="HELICASE_ATP_BIND_1"/>
    <property type="match status" value="1"/>
</dbReference>
<dbReference type="OrthoDB" id="10261904at2759"/>
<evidence type="ECO:0000256" key="3">
    <source>
        <dbReference type="ARBA" id="ARBA00022806"/>
    </source>
</evidence>
<dbReference type="CDD" id="cd18787">
    <property type="entry name" value="SF2_C_DEAD"/>
    <property type="match status" value="1"/>
</dbReference>
<keyword evidence="4" id="KW-0067">ATP-binding</keyword>
<dbReference type="AlphaFoldDB" id="I3EDB6"/>
<evidence type="ECO:0000256" key="1">
    <source>
        <dbReference type="ARBA" id="ARBA00022741"/>
    </source>
</evidence>
<dbReference type="PANTHER" id="PTHR47959:SF24">
    <property type="entry name" value="ATP-DEPENDENT RNA HELICASE"/>
    <property type="match status" value="1"/>
</dbReference>
<dbReference type="InParanoid" id="I3EDB6"/>
<evidence type="ECO:0000256" key="5">
    <source>
        <dbReference type="ARBA" id="ARBA00022884"/>
    </source>
</evidence>
<dbReference type="InterPro" id="IPR001650">
    <property type="entry name" value="Helicase_C-like"/>
</dbReference>
<keyword evidence="3" id="KW-0347">Helicase</keyword>
<dbReference type="HOGENOM" id="CLU_003041_1_1_1"/>
<dbReference type="InterPro" id="IPR050079">
    <property type="entry name" value="DEAD_box_RNA_helicase"/>
</dbReference>
<dbReference type="VEuPathDB" id="MicrosporidiaDB:NEQG_02548"/>
<keyword evidence="8" id="KW-0648">Protein biosynthesis</keyword>
<dbReference type="EMBL" id="GL870884">
    <property type="protein sequence ID" value="EIJ87213.1"/>
    <property type="molecule type" value="Genomic_DNA"/>
</dbReference>